<gene>
    <name evidence="2" type="ORF">RM445_05020</name>
</gene>
<feature type="transmembrane region" description="Helical" evidence="1">
    <location>
        <begin position="143"/>
        <end position="168"/>
    </location>
</feature>
<feature type="transmembrane region" description="Helical" evidence="1">
    <location>
        <begin position="175"/>
        <end position="193"/>
    </location>
</feature>
<keyword evidence="1" id="KW-0472">Membrane</keyword>
<feature type="transmembrane region" description="Helical" evidence="1">
    <location>
        <begin position="55"/>
        <end position="77"/>
    </location>
</feature>
<feature type="transmembrane region" description="Helical" evidence="1">
    <location>
        <begin position="106"/>
        <end position="131"/>
    </location>
</feature>
<dbReference type="RefSeq" id="WP_311554815.1">
    <property type="nucleotide sequence ID" value="NZ_JAVREJ010000002.1"/>
</dbReference>
<evidence type="ECO:0000313" key="2">
    <source>
        <dbReference type="EMBL" id="MDT0348882.1"/>
    </source>
</evidence>
<dbReference type="Proteomes" id="UP001183202">
    <property type="component" value="Unassembled WGS sequence"/>
</dbReference>
<accession>A0ABU2N5P3</accession>
<keyword evidence="1" id="KW-0812">Transmembrane</keyword>
<reference evidence="3" key="1">
    <citation type="submission" date="2023-07" db="EMBL/GenBank/DDBJ databases">
        <title>30 novel species of actinomycetes from the DSMZ collection.</title>
        <authorList>
            <person name="Nouioui I."/>
        </authorList>
    </citation>
    <scope>NUCLEOTIDE SEQUENCE [LARGE SCALE GENOMIC DNA]</scope>
    <source>
        <strain evidence="3">DSM 45834</strain>
    </source>
</reference>
<evidence type="ECO:0000313" key="3">
    <source>
        <dbReference type="Proteomes" id="UP001183202"/>
    </source>
</evidence>
<dbReference type="EMBL" id="JAVREJ010000002">
    <property type="protein sequence ID" value="MDT0348882.1"/>
    <property type="molecule type" value="Genomic_DNA"/>
</dbReference>
<sequence>MTVLGSTLRAEWRRVATTRLWWALLIPVAVLAVLVNLFGGLLGAGVGDTGGDFPVLPASVAFTLTLTVVFAAVYGTVTAAGEFRHRTVTTAYLAAGGRGRVLVGKLVAGACVGALYALVAVLVGVAVGLLGQGTGRVSGAETLVGVAAVGITVAALWGAIGAAVGVLFANQVGALVVLLVYLQVGELVLAAVLNNSGSDALARLTPYLPGNSGDVAIYDFPARALAGPGFADRIVEQLAGVTAPPPWWGALSVLGGWAALAAVLAWTVGDRRDVT</sequence>
<name>A0ABU2N5P3_9PSEU</name>
<keyword evidence="1" id="KW-1133">Transmembrane helix</keyword>
<organism evidence="2 3">
    <name type="scientific">Pseudonocardia charpentierae</name>
    <dbReference type="NCBI Taxonomy" id="3075545"/>
    <lineage>
        <taxon>Bacteria</taxon>
        <taxon>Bacillati</taxon>
        <taxon>Actinomycetota</taxon>
        <taxon>Actinomycetes</taxon>
        <taxon>Pseudonocardiales</taxon>
        <taxon>Pseudonocardiaceae</taxon>
        <taxon>Pseudonocardia</taxon>
    </lineage>
</organism>
<feature type="transmembrane region" description="Helical" evidence="1">
    <location>
        <begin position="20"/>
        <end position="43"/>
    </location>
</feature>
<comment type="caution">
    <text evidence="2">The sequence shown here is derived from an EMBL/GenBank/DDBJ whole genome shotgun (WGS) entry which is preliminary data.</text>
</comment>
<evidence type="ECO:0000256" key="1">
    <source>
        <dbReference type="SAM" id="Phobius"/>
    </source>
</evidence>
<protein>
    <submittedName>
        <fullName evidence="2">ABC transporter permease subunit</fullName>
    </submittedName>
</protein>
<proteinExistence type="predicted"/>
<feature type="transmembrane region" description="Helical" evidence="1">
    <location>
        <begin position="247"/>
        <end position="269"/>
    </location>
</feature>
<keyword evidence="3" id="KW-1185">Reference proteome</keyword>